<organism evidence="14 15">
    <name type="scientific">Candidatus Magasanikbacteria bacterium GW2011_GWA2_41_55</name>
    <dbReference type="NCBI Taxonomy" id="1619038"/>
    <lineage>
        <taxon>Bacteria</taxon>
        <taxon>Candidatus Magasanikiibacteriota</taxon>
    </lineage>
</organism>
<evidence type="ECO:0000313" key="15">
    <source>
        <dbReference type="Proteomes" id="UP000034299"/>
    </source>
</evidence>
<evidence type="ECO:0000256" key="12">
    <source>
        <dbReference type="RuleBase" id="RU003784"/>
    </source>
</evidence>
<accession>A0A0G0WHV6</accession>
<feature type="site" description="Interaction with substrate tRNA" evidence="10">
    <location>
        <position position="159"/>
    </location>
</feature>
<reference evidence="14 15" key="1">
    <citation type="journal article" date="2015" name="Nature">
        <title>rRNA introns, odd ribosomes, and small enigmatic genomes across a large radiation of phyla.</title>
        <authorList>
            <person name="Brown C.T."/>
            <person name="Hug L.A."/>
            <person name="Thomas B.C."/>
            <person name="Sharon I."/>
            <person name="Castelle C.J."/>
            <person name="Singh A."/>
            <person name="Wilkins M.J."/>
            <person name="Williams K.H."/>
            <person name="Banfield J.F."/>
        </authorList>
    </citation>
    <scope>NUCLEOTIDE SEQUENCE [LARGE SCALE GENOMIC DNA]</scope>
</reference>
<comment type="similarity">
    <text evidence="3 10 13">Belongs to the IPP transferase family.</text>
</comment>
<comment type="subunit">
    <text evidence="10">Monomer.</text>
</comment>
<feature type="binding site" evidence="10">
    <location>
        <begin position="35"/>
        <end position="40"/>
    </location>
    <ligand>
        <name>substrate</name>
    </ligand>
</feature>
<evidence type="ECO:0000256" key="8">
    <source>
        <dbReference type="ARBA" id="ARBA00022842"/>
    </source>
</evidence>
<dbReference type="Proteomes" id="UP000034299">
    <property type="component" value="Unassembled WGS sequence"/>
</dbReference>
<dbReference type="PANTHER" id="PTHR11088">
    <property type="entry name" value="TRNA DIMETHYLALLYLTRANSFERASE"/>
    <property type="match status" value="1"/>
</dbReference>
<keyword evidence="7 10" id="KW-0067">ATP-binding</keyword>
<dbReference type="GO" id="GO:0006400">
    <property type="term" value="P:tRNA modification"/>
    <property type="evidence" value="ECO:0007669"/>
    <property type="project" value="TreeGrafter"/>
</dbReference>
<dbReference type="PATRIC" id="fig|1619038.3.peg.531"/>
<dbReference type="NCBIfam" id="TIGR00174">
    <property type="entry name" value="miaA"/>
    <property type="match status" value="1"/>
</dbReference>
<evidence type="ECO:0000256" key="6">
    <source>
        <dbReference type="ARBA" id="ARBA00022741"/>
    </source>
</evidence>
<dbReference type="Pfam" id="PF01715">
    <property type="entry name" value="IPPT"/>
    <property type="match status" value="1"/>
</dbReference>
<evidence type="ECO:0000256" key="2">
    <source>
        <dbReference type="ARBA" id="ARBA00003213"/>
    </source>
</evidence>
<dbReference type="PANTHER" id="PTHR11088:SF60">
    <property type="entry name" value="TRNA DIMETHYLALLYLTRANSFERASE"/>
    <property type="match status" value="1"/>
</dbReference>
<evidence type="ECO:0000256" key="13">
    <source>
        <dbReference type="RuleBase" id="RU003785"/>
    </source>
</evidence>
<dbReference type="InterPro" id="IPR018022">
    <property type="entry name" value="IPT"/>
</dbReference>
<evidence type="ECO:0000256" key="11">
    <source>
        <dbReference type="RuleBase" id="RU003783"/>
    </source>
</evidence>
<dbReference type="SUPFAM" id="SSF52540">
    <property type="entry name" value="P-loop containing nucleoside triphosphate hydrolases"/>
    <property type="match status" value="2"/>
</dbReference>
<evidence type="ECO:0000256" key="7">
    <source>
        <dbReference type="ARBA" id="ARBA00022840"/>
    </source>
</evidence>
<keyword evidence="6 10" id="KW-0547">Nucleotide-binding</keyword>
<sequence>MVQNLFQNHAILTTPNMEIKPVQKLSKLVVVLGPTASGKTDFSIELAKKFNGEIISADSRQIYKKMNIGTAKVRGAWQKDKVTGEKVFVYENIPHHLVDFIDPGDEFSLAQFKALAIARVNEIISHGKLPMLVGGTGLYIQAVVDNLLIPAVPPNKKLRQSLEEKTNQELVELLKKLDPVATRTIDADNKRRLIRALEVCIWTGKTFSGQQNKGESLFECLQIGLSVPRDELNSRIAERAEKMMERGLLEEVRALVKQRYGWNLPSMSGTGYKQFAGYFKKEISLENTVELLKRDTRRYARRQMTWFKRDAKIKWVDNVADAAKLIMEFLN</sequence>
<comment type="caution">
    <text evidence="14">The sequence shown here is derived from an EMBL/GenBank/DDBJ whole genome shotgun (WGS) entry which is preliminary data.</text>
</comment>
<feature type="site" description="Interaction with substrate tRNA" evidence="10">
    <location>
        <position position="136"/>
    </location>
</feature>
<dbReference type="GO" id="GO:0052381">
    <property type="term" value="F:tRNA dimethylallyltransferase activity"/>
    <property type="evidence" value="ECO:0007669"/>
    <property type="project" value="UniProtKB-UniRule"/>
</dbReference>
<evidence type="ECO:0000256" key="10">
    <source>
        <dbReference type="HAMAP-Rule" id="MF_00185"/>
    </source>
</evidence>
<evidence type="ECO:0000256" key="3">
    <source>
        <dbReference type="ARBA" id="ARBA00005842"/>
    </source>
</evidence>
<comment type="catalytic activity">
    <reaction evidence="9 10 11">
        <text>adenosine(37) in tRNA + dimethylallyl diphosphate = N(6)-dimethylallyladenosine(37) in tRNA + diphosphate</text>
        <dbReference type="Rhea" id="RHEA:26482"/>
        <dbReference type="Rhea" id="RHEA-COMP:10162"/>
        <dbReference type="Rhea" id="RHEA-COMP:10375"/>
        <dbReference type="ChEBI" id="CHEBI:33019"/>
        <dbReference type="ChEBI" id="CHEBI:57623"/>
        <dbReference type="ChEBI" id="CHEBI:74411"/>
        <dbReference type="ChEBI" id="CHEBI:74415"/>
        <dbReference type="EC" id="2.5.1.75"/>
    </reaction>
</comment>
<keyword evidence="8 10" id="KW-0460">Magnesium</keyword>
<evidence type="ECO:0000256" key="4">
    <source>
        <dbReference type="ARBA" id="ARBA00022679"/>
    </source>
</evidence>
<dbReference type="Gene3D" id="1.10.20.140">
    <property type="match status" value="1"/>
</dbReference>
<proteinExistence type="inferred from homology"/>
<evidence type="ECO:0000256" key="1">
    <source>
        <dbReference type="ARBA" id="ARBA00001946"/>
    </source>
</evidence>
<keyword evidence="5 10" id="KW-0819">tRNA processing</keyword>
<dbReference type="AlphaFoldDB" id="A0A0G0WHV6"/>
<dbReference type="HAMAP" id="MF_00185">
    <property type="entry name" value="IPP_trans"/>
    <property type="match status" value="1"/>
</dbReference>
<dbReference type="EC" id="2.5.1.75" evidence="10"/>
<feature type="region of interest" description="Interaction with substrate tRNA" evidence="10">
    <location>
        <begin position="58"/>
        <end position="61"/>
    </location>
</feature>
<evidence type="ECO:0000256" key="5">
    <source>
        <dbReference type="ARBA" id="ARBA00022694"/>
    </source>
</evidence>
<protein>
    <recommendedName>
        <fullName evidence="10">tRNA dimethylallyltransferase</fullName>
        <ecNumber evidence="10">2.5.1.75</ecNumber>
    </recommendedName>
    <alternativeName>
        <fullName evidence="10">Dimethylallyl diphosphate:tRNA dimethylallyltransferase</fullName>
        <shortName evidence="10">DMAPP:tRNA dimethylallyltransferase</shortName>
        <shortName evidence="10">DMATase</shortName>
    </alternativeName>
    <alternativeName>
        <fullName evidence="10">Isopentenyl-diphosphate:tRNA isopentenyltransferase</fullName>
        <shortName evidence="10">IPP transferase</shortName>
        <shortName evidence="10">IPPT</shortName>
        <shortName evidence="10">IPTase</shortName>
    </alternativeName>
</protein>
<evidence type="ECO:0000256" key="9">
    <source>
        <dbReference type="ARBA" id="ARBA00049563"/>
    </source>
</evidence>
<dbReference type="EMBL" id="LCBP01000033">
    <property type="protein sequence ID" value="KKS12524.1"/>
    <property type="molecule type" value="Genomic_DNA"/>
</dbReference>
<dbReference type="GO" id="GO:0005524">
    <property type="term" value="F:ATP binding"/>
    <property type="evidence" value="ECO:0007669"/>
    <property type="project" value="UniProtKB-UniRule"/>
</dbReference>
<name>A0A0G0WHV6_9BACT</name>
<gene>
    <name evidence="10" type="primary">miaA</name>
    <name evidence="14" type="ORF">UU69_C0033G0007</name>
</gene>
<comment type="cofactor">
    <cofactor evidence="1 10">
        <name>Mg(2+)</name>
        <dbReference type="ChEBI" id="CHEBI:18420"/>
    </cofactor>
</comment>
<dbReference type="InterPro" id="IPR039657">
    <property type="entry name" value="Dimethylallyltransferase"/>
</dbReference>
<feature type="binding site" evidence="10">
    <location>
        <begin position="33"/>
        <end position="40"/>
    </location>
    <ligand>
        <name>ATP</name>
        <dbReference type="ChEBI" id="CHEBI:30616"/>
    </ligand>
</feature>
<dbReference type="InterPro" id="IPR027417">
    <property type="entry name" value="P-loop_NTPase"/>
</dbReference>
<evidence type="ECO:0000313" key="14">
    <source>
        <dbReference type="EMBL" id="KKS12524.1"/>
    </source>
</evidence>
<comment type="caution">
    <text evidence="10">Lacks conserved residue(s) required for the propagation of feature annotation.</text>
</comment>
<dbReference type="Gene3D" id="3.40.50.300">
    <property type="entry name" value="P-loop containing nucleotide triphosphate hydrolases"/>
    <property type="match status" value="1"/>
</dbReference>
<comment type="function">
    <text evidence="2 10 12">Catalyzes the transfer of a dimethylallyl group onto the adenine at position 37 in tRNAs that read codons beginning with uridine, leading to the formation of N6-(dimethylallyl)adenosine (i(6)A).</text>
</comment>
<keyword evidence="4 10" id="KW-0808">Transferase</keyword>